<dbReference type="Gene3D" id="3.55.50.10">
    <property type="entry name" value="Baseplate protein-like domains"/>
    <property type="match status" value="1"/>
</dbReference>
<name>A0A017HSZ5_9RHOB</name>
<dbReference type="STRING" id="442562.Rumeso_00999"/>
<dbReference type="HOGENOM" id="CLU_004121_3_0_5"/>
<dbReference type="PANTHER" id="PTHR32305">
    <property type="match status" value="1"/>
</dbReference>
<dbReference type="Gene3D" id="2.30.110.50">
    <property type="match status" value="1"/>
</dbReference>
<dbReference type="InterPro" id="IPR006531">
    <property type="entry name" value="Gp5/Vgr_OB"/>
</dbReference>
<comment type="subcellular location">
    <subcellularLocation>
        <location evidence="1">Secreted</location>
    </subcellularLocation>
</comment>
<keyword evidence="7" id="KW-1185">Reference proteome</keyword>
<dbReference type="SUPFAM" id="SSF69279">
    <property type="entry name" value="Phage tail proteins"/>
    <property type="match status" value="2"/>
</dbReference>
<accession>A0A017HSZ5</accession>
<dbReference type="Gene3D" id="2.40.50.230">
    <property type="entry name" value="Gp5 N-terminal domain"/>
    <property type="match status" value="1"/>
</dbReference>
<dbReference type="OrthoDB" id="9762420at2"/>
<organism evidence="6 7">
    <name type="scientific">Rubellimicrobium mesophilum DSM 19309</name>
    <dbReference type="NCBI Taxonomy" id="442562"/>
    <lineage>
        <taxon>Bacteria</taxon>
        <taxon>Pseudomonadati</taxon>
        <taxon>Pseudomonadota</taxon>
        <taxon>Alphaproteobacteria</taxon>
        <taxon>Rhodobacterales</taxon>
        <taxon>Roseobacteraceae</taxon>
        <taxon>Rubellimicrobium</taxon>
    </lineage>
</organism>
<feature type="domain" description="Gp5/Type VI secretion system Vgr C-terminal trimerisation" evidence="5">
    <location>
        <begin position="472"/>
        <end position="583"/>
    </location>
</feature>
<evidence type="ECO:0000259" key="5">
    <source>
        <dbReference type="Pfam" id="PF22178"/>
    </source>
</evidence>
<feature type="domain" description="Gp5/Type VI secretion system Vgr protein OB-fold" evidence="4">
    <location>
        <begin position="388"/>
        <end position="455"/>
    </location>
</feature>
<dbReference type="InterPro" id="IPR050708">
    <property type="entry name" value="T6SS_VgrG/RHS"/>
</dbReference>
<dbReference type="InterPro" id="IPR006533">
    <property type="entry name" value="T6SS_Vgr_RhsGE"/>
</dbReference>
<comment type="caution">
    <text evidence="6">The sequence shown here is derived from an EMBL/GenBank/DDBJ whole genome shotgun (WGS) entry which is preliminary data.</text>
</comment>
<dbReference type="InterPro" id="IPR017847">
    <property type="entry name" value="T6SS_RhsGE_Vgr_subset"/>
</dbReference>
<dbReference type="Pfam" id="PF04717">
    <property type="entry name" value="Phage_base_V"/>
    <property type="match status" value="1"/>
</dbReference>
<dbReference type="SUPFAM" id="SSF69255">
    <property type="entry name" value="gp5 N-terminal domain-like"/>
    <property type="match status" value="1"/>
</dbReference>
<dbReference type="GO" id="GO:0005576">
    <property type="term" value="C:extracellular region"/>
    <property type="evidence" value="ECO:0007669"/>
    <property type="project" value="UniProtKB-SubCell"/>
</dbReference>
<comment type="similarity">
    <text evidence="2">Belongs to the VgrG protein family.</text>
</comment>
<gene>
    <name evidence="6" type="ORF">Rumeso_00999</name>
</gene>
<dbReference type="NCBIfam" id="TIGR03361">
    <property type="entry name" value="VI_Rhs_Vgr"/>
    <property type="match status" value="1"/>
</dbReference>
<evidence type="ECO:0000313" key="6">
    <source>
        <dbReference type="EMBL" id="EYD77450.1"/>
    </source>
</evidence>
<dbReference type="RefSeq" id="WP_037280595.1">
    <property type="nucleotide sequence ID" value="NZ_KK088574.1"/>
</dbReference>
<keyword evidence="3" id="KW-0964">Secreted</keyword>
<dbReference type="FunFam" id="2.40.50.230:FF:000001">
    <property type="entry name" value="Type VI secretion protein VgrG"/>
    <property type="match status" value="1"/>
</dbReference>
<dbReference type="AlphaFoldDB" id="A0A017HSZ5"/>
<dbReference type="Gene3D" id="4.10.220.110">
    <property type="match status" value="1"/>
</dbReference>
<evidence type="ECO:0000256" key="3">
    <source>
        <dbReference type="ARBA" id="ARBA00022525"/>
    </source>
</evidence>
<reference evidence="6 7" key="1">
    <citation type="submission" date="2013-02" db="EMBL/GenBank/DDBJ databases">
        <authorList>
            <person name="Fiebig A."/>
            <person name="Goeker M."/>
            <person name="Klenk H.-P.P."/>
        </authorList>
    </citation>
    <scope>NUCLEOTIDE SEQUENCE [LARGE SCALE GENOMIC DNA]</scope>
    <source>
        <strain evidence="6 7">DSM 19309</strain>
    </source>
</reference>
<protein>
    <submittedName>
        <fullName evidence="6">VgrG protein</fullName>
    </submittedName>
</protein>
<evidence type="ECO:0000259" key="4">
    <source>
        <dbReference type="Pfam" id="PF04717"/>
    </source>
</evidence>
<dbReference type="Pfam" id="PF22178">
    <property type="entry name" value="Gp5_trimer_C"/>
    <property type="match status" value="2"/>
</dbReference>
<dbReference type="Pfam" id="PF05954">
    <property type="entry name" value="Phage_GPD"/>
    <property type="match status" value="1"/>
</dbReference>
<sequence length="773" mass="85054">MTDREIILKSPLDADRLLFAALDGQDEISRCFAFELEMVSPDPEIEASELLGKPVTISIGRDEAPKRHLNGIVSDFGFVSLAEGFARYRATIRPTLWLSSLSTGNRIFQNKSVVQIVEDVLKDYPQVKFEKRLRKSYPPREYCVQYGESDLDFVQRLLEHEGILYFFEHSEGDHLLVLADESGRLEPAEGLDTLRWQPDERANFQDGDFIVQWTATAAVRTRYYAHTDYDFEKPSANLFTKATAPTSMGNDKTEAYHYPGNYLEFGRGDSLSSVRLQEIQAPRQTAEARATAPGLYAGATFTLTDFPREAENDAYLILRTRYRMWDGQYRTGMRQAGMSRADVGCEIAVDLQPASLPFRPARRTPRPLMKGPQTAVVVGPAGEEIFTDKYSRVKVQFHWDRLGKKDENSSCFVRVSSVWAGSGWGFIQIPRIGQEVIVDFLEGDPDQPIITGRVYNAEQMPPYGLPANATQSGWKSNSSLGGGGWNELRFEDKKGSEEVYFQAEKDHNELIKNDESRNIGHDWKEDVGHDATQAVGHDRAESVGNDKSTKVGRHRTVDIGANDTEHVHANRSLTVDIDETIHVVGNSTENIDKLHTQIVGMAQTVLVKAARSDTVALEEARVVGMDQTNAIGVSRSVTVGTSQSHSIGTDDSTTVGGGQTFQVGKDHASAIGGNQNLNVAGDQATQVDGGRMVKVGKDQGHDVTGNIAVKSGKKIVIEATDEITLKCGDATLVMKKDGTISTKGKDITLDGSGKITGKAGGDMVLKASKINQN</sequence>
<dbReference type="PANTHER" id="PTHR32305:SF15">
    <property type="entry name" value="PROTEIN RHSA-RELATED"/>
    <property type="match status" value="1"/>
</dbReference>
<evidence type="ECO:0000313" key="7">
    <source>
        <dbReference type="Proteomes" id="UP000019666"/>
    </source>
</evidence>
<dbReference type="PATRIC" id="fig|442562.3.peg.991"/>
<dbReference type="NCBIfam" id="TIGR01646">
    <property type="entry name" value="vgr_GE"/>
    <property type="match status" value="1"/>
</dbReference>
<dbReference type="InterPro" id="IPR054030">
    <property type="entry name" value="Gp5_Vgr_C"/>
</dbReference>
<dbReference type="SUPFAM" id="SSF69349">
    <property type="entry name" value="Phage fibre proteins"/>
    <property type="match status" value="2"/>
</dbReference>
<dbReference type="EMBL" id="AOSK01000029">
    <property type="protein sequence ID" value="EYD77450.1"/>
    <property type="molecule type" value="Genomic_DNA"/>
</dbReference>
<evidence type="ECO:0000256" key="2">
    <source>
        <dbReference type="ARBA" id="ARBA00005558"/>
    </source>
</evidence>
<feature type="domain" description="Gp5/Type VI secretion system Vgr C-terminal trimerisation" evidence="5">
    <location>
        <begin position="642"/>
        <end position="706"/>
    </location>
</feature>
<evidence type="ECO:0000256" key="1">
    <source>
        <dbReference type="ARBA" id="ARBA00004613"/>
    </source>
</evidence>
<proteinExistence type="inferred from homology"/>
<dbReference type="InterPro" id="IPR037026">
    <property type="entry name" value="Vgr_OB-fold_dom_sf"/>
</dbReference>
<dbReference type="Proteomes" id="UP000019666">
    <property type="component" value="Unassembled WGS sequence"/>
</dbReference>